<dbReference type="OrthoDB" id="413008at2759"/>
<feature type="transmembrane region" description="Helical" evidence="7">
    <location>
        <begin position="442"/>
        <end position="460"/>
    </location>
</feature>
<keyword evidence="3 7" id="KW-1133">Transmembrane helix</keyword>
<gene>
    <name evidence="10" type="ORF">INT44_005676</name>
</gene>
<dbReference type="Proteomes" id="UP000612746">
    <property type="component" value="Unassembled WGS sequence"/>
</dbReference>
<dbReference type="GO" id="GO:0022857">
    <property type="term" value="F:transmembrane transporter activity"/>
    <property type="evidence" value="ECO:0007669"/>
    <property type="project" value="InterPro"/>
</dbReference>
<evidence type="ECO:0000256" key="4">
    <source>
        <dbReference type="ARBA" id="ARBA00023136"/>
    </source>
</evidence>
<organism evidence="10 11">
    <name type="scientific">Umbelopsis vinacea</name>
    <dbReference type="NCBI Taxonomy" id="44442"/>
    <lineage>
        <taxon>Eukaryota</taxon>
        <taxon>Fungi</taxon>
        <taxon>Fungi incertae sedis</taxon>
        <taxon>Mucoromycota</taxon>
        <taxon>Mucoromycotina</taxon>
        <taxon>Umbelopsidomycetes</taxon>
        <taxon>Umbelopsidales</taxon>
        <taxon>Umbelopsidaceae</taxon>
        <taxon>Umbelopsis</taxon>
    </lineage>
</organism>
<evidence type="ECO:0000256" key="2">
    <source>
        <dbReference type="ARBA" id="ARBA00022692"/>
    </source>
</evidence>
<feature type="transmembrane region" description="Helical" evidence="7">
    <location>
        <begin position="553"/>
        <end position="575"/>
    </location>
</feature>
<dbReference type="EMBL" id="JAEPRA010000007">
    <property type="protein sequence ID" value="KAG2182696.1"/>
    <property type="molecule type" value="Genomic_DNA"/>
</dbReference>
<evidence type="ECO:0000256" key="6">
    <source>
        <dbReference type="SAM" id="MobiDB-lite"/>
    </source>
</evidence>
<feature type="transmembrane region" description="Helical" evidence="7">
    <location>
        <begin position="369"/>
        <end position="389"/>
    </location>
</feature>
<dbReference type="AlphaFoldDB" id="A0A8H7PYY2"/>
<comment type="similarity">
    <text evidence="5">Belongs to the ThrE exporter (TC 2.A.79) family.</text>
</comment>
<comment type="caution">
    <text evidence="10">The sequence shown here is derived from an EMBL/GenBank/DDBJ whole genome shotgun (WGS) entry which is preliminary data.</text>
</comment>
<evidence type="ECO:0000256" key="7">
    <source>
        <dbReference type="SAM" id="Phobius"/>
    </source>
</evidence>
<dbReference type="InterPro" id="IPR051361">
    <property type="entry name" value="ThrE/Ser_Exporter"/>
</dbReference>
<protein>
    <recommendedName>
        <fullName evidence="12">Threonine/serine exporter-like N-terminal domain-containing protein</fullName>
    </recommendedName>
</protein>
<reference evidence="10" key="1">
    <citation type="submission" date="2020-12" db="EMBL/GenBank/DDBJ databases">
        <title>Metabolic potential, ecology and presence of endohyphal bacteria is reflected in genomic diversity of Mucoromycotina.</title>
        <authorList>
            <person name="Muszewska A."/>
            <person name="Okrasinska A."/>
            <person name="Steczkiewicz K."/>
            <person name="Drgas O."/>
            <person name="Orlowska M."/>
            <person name="Perlinska-Lenart U."/>
            <person name="Aleksandrzak-Piekarczyk T."/>
            <person name="Szatraj K."/>
            <person name="Zielenkiewicz U."/>
            <person name="Pilsyk S."/>
            <person name="Malc E."/>
            <person name="Mieczkowski P."/>
            <person name="Kruszewska J.S."/>
            <person name="Biernat P."/>
            <person name="Pawlowska J."/>
        </authorList>
    </citation>
    <scope>NUCLEOTIDE SEQUENCE</scope>
    <source>
        <strain evidence="10">WA0000051536</strain>
    </source>
</reference>
<accession>A0A8H7PYY2</accession>
<dbReference type="InterPro" id="IPR024528">
    <property type="entry name" value="ThrE_2"/>
</dbReference>
<evidence type="ECO:0008006" key="12">
    <source>
        <dbReference type="Google" id="ProtNLM"/>
    </source>
</evidence>
<dbReference type="Pfam" id="PF12821">
    <property type="entry name" value="ThrE_2"/>
    <property type="match status" value="1"/>
</dbReference>
<proteinExistence type="inferred from homology"/>
<sequence length="587" mass="64469">MTARRPSRHLAFETPEHSVPPSPNLFPVNSNTRLQDGDLDEITQPEPAMPPLPLQRHEKQAQTIIESVTESSSVSPNGVLSYLLRLQSEKANTVIDMDDADTYATGSAYGYEMQTLSSNRRNRSLNEGAARRTSLKEEQQLKIKESIADVLTKHSFLLKLSSALVCYGAPAHRIEDALDTMSEVLEIKASYAYSPGMVSTATVAQRSYLFDLQLTIHSSNNNNKKMMISFVDMATRTSETHHVRQGDGFDLYRLELVYHLMRNLCYDKISVNEAYRDLETIMKRPPYHSRPVYLSSYSISTALVAAIAFRGSWYDVLASAAGGTICGVLSLLSGSRFTTFSNVYQVLASFLVGLLARGLHNYICYQVVVLSSLAVLLPGFQLTLSLMEITSRSVNSGTTRLLSAVMDAFFQAFGAWIGISAVNALEPGVALNTAKCFVPINPWFYFLVFPFLSMAINVQFGASWRHMPICVVVNAAAFVVVYFMSNVTTSNILPVGVAAFVIGLICNLYGKFTNHLGFVPIMGAVLILVPGSVGVRSALTMLLNNQLELGFEFALQMIMVASGITVGLFASTFICHPTGKRSVLLAF</sequence>
<evidence type="ECO:0000256" key="1">
    <source>
        <dbReference type="ARBA" id="ARBA00004141"/>
    </source>
</evidence>
<evidence type="ECO:0000259" key="8">
    <source>
        <dbReference type="Pfam" id="PF06738"/>
    </source>
</evidence>
<evidence type="ECO:0000259" key="9">
    <source>
        <dbReference type="Pfam" id="PF12821"/>
    </source>
</evidence>
<dbReference type="GO" id="GO:0016020">
    <property type="term" value="C:membrane"/>
    <property type="evidence" value="ECO:0007669"/>
    <property type="project" value="UniProtKB-SubCell"/>
</dbReference>
<feature type="domain" description="Threonine/Serine exporter ThrE" evidence="9">
    <location>
        <begin position="450"/>
        <end position="574"/>
    </location>
</feature>
<keyword evidence="4 7" id="KW-0472">Membrane</keyword>
<feature type="transmembrane region" description="Helical" evidence="7">
    <location>
        <begin position="516"/>
        <end position="533"/>
    </location>
</feature>
<name>A0A8H7PYY2_9FUNG</name>
<feature type="transmembrane region" description="Helical" evidence="7">
    <location>
        <begin position="292"/>
        <end position="310"/>
    </location>
</feature>
<evidence type="ECO:0000313" key="11">
    <source>
        <dbReference type="Proteomes" id="UP000612746"/>
    </source>
</evidence>
<comment type="subcellular location">
    <subcellularLocation>
        <location evidence="1">Membrane</location>
        <topology evidence="1">Multi-pass membrane protein</topology>
    </subcellularLocation>
</comment>
<feature type="transmembrane region" description="Helical" evidence="7">
    <location>
        <begin position="491"/>
        <end position="509"/>
    </location>
</feature>
<dbReference type="PANTHER" id="PTHR31082">
    <property type="entry name" value="PHEROMONE-REGULATED MEMBRANE PROTEIN 10"/>
    <property type="match status" value="1"/>
</dbReference>
<feature type="region of interest" description="Disordered" evidence="6">
    <location>
        <begin position="1"/>
        <end position="38"/>
    </location>
</feature>
<dbReference type="Pfam" id="PF06738">
    <property type="entry name" value="ThrE"/>
    <property type="match status" value="1"/>
</dbReference>
<feature type="transmembrane region" description="Helical" evidence="7">
    <location>
        <begin position="467"/>
        <end position="485"/>
    </location>
</feature>
<evidence type="ECO:0000313" key="10">
    <source>
        <dbReference type="EMBL" id="KAG2182696.1"/>
    </source>
</evidence>
<keyword evidence="11" id="KW-1185">Reference proteome</keyword>
<keyword evidence="2 7" id="KW-0812">Transmembrane</keyword>
<feature type="domain" description="Threonine/serine exporter-like N-terminal" evidence="8">
    <location>
        <begin position="225"/>
        <end position="420"/>
    </location>
</feature>
<evidence type="ECO:0000256" key="3">
    <source>
        <dbReference type="ARBA" id="ARBA00022989"/>
    </source>
</evidence>
<dbReference type="InterPro" id="IPR010619">
    <property type="entry name" value="ThrE-like_N"/>
</dbReference>
<dbReference type="PANTHER" id="PTHR31082:SF4">
    <property type="entry name" value="PHEROMONE-REGULATED MEMBRANE PROTEIN 10"/>
    <property type="match status" value="1"/>
</dbReference>
<feature type="transmembrane region" description="Helical" evidence="7">
    <location>
        <begin position="316"/>
        <end position="334"/>
    </location>
</feature>
<feature type="transmembrane region" description="Helical" evidence="7">
    <location>
        <begin position="401"/>
        <end position="422"/>
    </location>
</feature>
<evidence type="ECO:0000256" key="5">
    <source>
        <dbReference type="ARBA" id="ARBA00034125"/>
    </source>
</evidence>